<evidence type="ECO:0000313" key="3">
    <source>
        <dbReference type="Proteomes" id="UP001197093"/>
    </source>
</evidence>
<organism evidence="2 3">
    <name type="scientific">Staphylotrichum longicolle</name>
    <dbReference type="NCBI Taxonomy" id="669026"/>
    <lineage>
        <taxon>Eukaryota</taxon>
        <taxon>Fungi</taxon>
        <taxon>Dikarya</taxon>
        <taxon>Ascomycota</taxon>
        <taxon>Pezizomycotina</taxon>
        <taxon>Sordariomycetes</taxon>
        <taxon>Sordariomycetidae</taxon>
        <taxon>Sordariales</taxon>
        <taxon>Chaetomiaceae</taxon>
        <taxon>Staphylotrichum</taxon>
    </lineage>
</organism>
<dbReference type="EMBL" id="JAHCVI010000001">
    <property type="protein sequence ID" value="KAG7292148.1"/>
    <property type="molecule type" value="Genomic_DNA"/>
</dbReference>
<feature type="compositionally biased region" description="Polar residues" evidence="1">
    <location>
        <begin position="181"/>
        <end position="193"/>
    </location>
</feature>
<comment type="caution">
    <text evidence="2">The sequence shown here is derived from an EMBL/GenBank/DDBJ whole genome shotgun (WGS) entry which is preliminary data.</text>
</comment>
<evidence type="ECO:0000313" key="2">
    <source>
        <dbReference type="EMBL" id="KAG7292148.1"/>
    </source>
</evidence>
<protein>
    <submittedName>
        <fullName evidence="2">Uncharacterized protein</fullName>
    </submittedName>
</protein>
<dbReference type="AlphaFoldDB" id="A0AAD4F7J0"/>
<sequence>MHDAGPFNAAIHSGHHHGSHAVHHQLPVTGHYHAPCPYEDKVTKDGTTARMVLLFLRELLEQLSVAEHAQQSYGCPMTKCHKTFAAPLQVIQHLLSCPELPSGEFDCDKCSTSHSFPTNEKDWSQWMGFRFPHSMHAGPIQRKRSLGSKMKDFALRKKDPSRKQNPGFDPHFRTASAMDTRPSTAASEAPTTSFTSRVLQHHVVFPGQPVQGSGPDYSTLQKPVLHTGLPEVDGSMFWPGFNAGCLKTFSRLDNLKKHKKDKHGIEDTGGSVPAKRDFADCIEEEVDTKRPGTVESELRGATEDYSMLWPAMHKMKLTETAKICPTAEFKGEFEYGFRFSRVDDEMSNHSRQKTRVSDCGAVNVVGVGAAS</sequence>
<feature type="compositionally biased region" description="Basic residues" evidence="1">
    <location>
        <begin position="13"/>
        <end position="22"/>
    </location>
</feature>
<accession>A0AAD4F7J0</accession>
<keyword evidence="3" id="KW-1185">Reference proteome</keyword>
<evidence type="ECO:0000256" key="1">
    <source>
        <dbReference type="SAM" id="MobiDB-lite"/>
    </source>
</evidence>
<dbReference type="Proteomes" id="UP001197093">
    <property type="component" value="Unassembled WGS sequence"/>
</dbReference>
<name>A0AAD4F7J0_9PEZI</name>
<feature type="region of interest" description="Disordered" evidence="1">
    <location>
        <begin position="1"/>
        <end position="22"/>
    </location>
</feature>
<feature type="region of interest" description="Disordered" evidence="1">
    <location>
        <begin position="156"/>
        <end position="193"/>
    </location>
</feature>
<proteinExistence type="predicted"/>
<reference evidence="2" key="1">
    <citation type="submission" date="2023-02" db="EMBL/GenBank/DDBJ databases">
        <authorList>
            <person name="Palmer J.M."/>
        </authorList>
    </citation>
    <scope>NUCLEOTIDE SEQUENCE</scope>
    <source>
        <strain evidence="2">FW57</strain>
    </source>
</reference>
<gene>
    <name evidence="2" type="ORF">NEMBOFW57_002183</name>
</gene>